<comment type="caution">
    <text evidence="1">The sequence shown here is derived from an EMBL/GenBank/DDBJ whole genome shotgun (WGS) entry which is preliminary data.</text>
</comment>
<name>A0ABT1CFJ6_9PROT</name>
<reference evidence="1 2" key="1">
    <citation type="submission" date="2022-06" db="EMBL/GenBank/DDBJ databases">
        <title>Whole-genome of Asaia lannensis strain LMG 27011T.</title>
        <authorList>
            <person name="Sombolestani A."/>
        </authorList>
    </citation>
    <scope>NUCLEOTIDE SEQUENCE [LARGE SCALE GENOMIC DNA]</scope>
    <source>
        <strain evidence="1 2">NBRC 102526</strain>
    </source>
</reference>
<evidence type="ECO:0000313" key="1">
    <source>
        <dbReference type="EMBL" id="MCO6159622.1"/>
    </source>
</evidence>
<dbReference type="RefSeq" id="WP_252848988.1">
    <property type="nucleotide sequence ID" value="NZ_BAPW01000023.1"/>
</dbReference>
<organism evidence="1 2">
    <name type="scientific">Asaia lannensis NBRC 102526</name>
    <dbReference type="NCBI Taxonomy" id="1307926"/>
    <lineage>
        <taxon>Bacteria</taxon>
        <taxon>Pseudomonadati</taxon>
        <taxon>Pseudomonadota</taxon>
        <taxon>Alphaproteobacteria</taxon>
        <taxon>Acetobacterales</taxon>
        <taxon>Acetobacteraceae</taxon>
        <taxon>Asaia</taxon>
    </lineage>
</organism>
<dbReference type="Proteomes" id="UP001523401">
    <property type="component" value="Unassembled WGS sequence"/>
</dbReference>
<protein>
    <submittedName>
        <fullName evidence="1">DUF3574 domain-containing protein</fullName>
    </submittedName>
</protein>
<dbReference type="InterPro" id="IPR021957">
    <property type="entry name" value="DUF3574"/>
</dbReference>
<accession>A0ABT1CFJ6</accession>
<keyword evidence="2" id="KW-1185">Reference proteome</keyword>
<evidence type="ECO:0000313" key="2">
    <source>
        <dbReference type="Proteomes" id="UP001523401"/>
    </source>
</evidence>
<proteinExistence type="predicted"/>
<dbReference type="EMBL" id="JAMXQU010000003">
    <property type="protein sequence ID" value="MCO6159622.1"/>
    <property type="molecule type" value="Genomic_DNA"/>
</dbReference>
<sequence>MESITLAFGLTTPDGRQITTEAWNNFLARTVTPRFPAGLSVIEAQGQWQETPAQSVTHEPSRLVWIMAPDSPSLVPALDAIREAYKKRFNQKSVAAFMHSGCASF</sequence>
<gene>
    <name evidence="1" type="ORF">NF685_06205</name>
</gene>
<dbReference type="Pfam" id="PF12098">
    <property type="entry name" value="DUF3574"/>
    <property type="match status" value="1"/>
</dbReference>